<proteinExistence type="predicted"/>
<dbReference type="InterPro" id="IPR036388">
    <property type="entry name" value="WH-like_DNA-bd_sf"/>
</dbReference>
<protein>
    <submittedName>
        <fullName evidence="5">DNA-binding MarR family transcriptional regulator</fullName>
    </submittedName>
</protein>
<dbReference type="PANTHER" id="PTHR42756:SF1">
    <property type="entry name" value="TRANSCRIPTIONAL REPRESSOR OF EMRAB OPERON"/>
    <property type="match status" value="1"/>
</dbReference>
<keyword evidence="2 5" id="KW-0238">DNA-binding</keyword>
<evidence type="ECO:0000259" key="4">
    <source>
        <dbReference type="PROSITE" id="PS50995"/>
    </source>
</evidence>
<evidence type="ECO:0000313" key="5">
    <source>
        <dbReference type="EMBL" id="NYF40597.1"/>
    </source>
</evidence>
<dbReference type="Gene3D" id="1.10.10.10">
    <property type="entry name" value="Winged helix-like DNA-binding domain superfamily/Winged helix DNA-binding domain"/>
    <property type="match status" value="1"/>
</dbReference>
<feature type="domain" description="HTH marR-type" evidence="4">
    <location>
        <begin position="1"/>
        <end position="137"/>
    </location>
</feature>
<evidence type="ECO:0000256" key="1">
    <source>
        <dbReference type="ARBA" id="ARBA00023015"/>
    </source>
</evidence>
<accession>A0A852USL6</accession>
<reference evidence="5 6" key="1">
    <citation type="submission" date="2020-07" db="EMBL/GenBank/DDBJ databases">
        <title>Sequencing the genomes of 1000 actinobacteria strains.</title>
        <authorList>
            <person name="Klenk H.-P."/>
        </authorList>
    </citation>
    <scope>NUCLEOTIDE SEQUENCE [LARGE SCALE GENOMIC DNA]</scope>
    <source>
        <strain evidence="5 6">DSM 45763</strain>
    </source>
</reference>
<dbReference type="Pfam" id="PF01047">
    <property type="entry name" value="MarR"/>
    <property type="match status" value="1"/>
</dbReference>
<dbReference type="Proteomes" id="UP000576393">
    <property type="component" value="Unassembled WGS sequence"/>
</dbReference>
<dbReference type="GO" id="GO:0003700">
    <property type="term" value="F:DNA-binding transcription factor activity"/>
    <property type="evidence" value="ECO:0007669"/>
    <property type="project" value="InterPro"/>
</dbReference>
<dbReference type="SMART" id="SM00347">
    <property type="entry name" value="HTH_MARR"/>
    <property type="match status" value="1"/>
</dbReference>
<sequence length="147" mass="16692">MDRLQTPEDRFFQDLMGGCAEVRQAFSRHVGMNGHRLQTLMRLWRNGETSHSDLRHALAIDGASVTRLIKEFEAEGLVSRRIDPEDNRYTLAALTPRGERTAAGLARAHQDYQVRLLDGVTAEERETVLRVLGRLRANVARIPSEQE</sequence>
<dbReference type="EMBL" id="JACCCO010000001">
    <property type="protein sequence ID" value="NYF40597.1"/>
    <property type="molecule type" value="Genomic_DNA"/>
</dbReference>
<dbReference type="InterPro" id="IPR036390">
    <property type="entry name" value="WH_DNA-bd_sf"/>
</dbReference>
<keyword evidence="6" id="KW-1185">Reference proteome</keyword>
<evidence type="ECO:0000313" key="6">
    <source>
        <dbReference type="Proteomes" id="UP000576393"/>
    </source>
</evidence>
<dbReference type="AlphaFoldDB" id="A0A852USL6"/>
<organism evidence="5 6">
    <name type="scientific">Streptosporangium sandarakinum</name>
    <dbReference type="NCBI Taxonomy" id="1260955"/>
    <lineage>
        <taxon>Bacteria</taxon>
        <taxon>Bacillati</taxon>
        <taxon>Actinomycetota</taxon>
        <taxon>Actinomycetes</taxon>
        <taxon>Streptosporangiales</taxon>
        <taxon>Streptosporangiaceae</taxon>
        <taxon>Streptosporangium</taxon>
    </lineage>
</organism>
<gene>
    <name evidence="5" type="ORF">HDA43_002756</name>
</gene>
<dbReference type="PRINTS" id="PR00598">
    <property type="entry name" value="HTHMARR"/>
</dbReference>
<comment type="caution">
    <text evidence="5">The sequence shown here is derived from an EMBL/GenBank/DDBJ whole genome shotgun (WGS) entry which is preliminary data.</text>
</comment>
<keyword evidence="3" id="KW-0804">Transcription</keyword>
<evidence type="ECO:0000256" key="2">
    <source>
        <dbReference type="ARBA" id="ARBA00023125"/>
    </source>
</evidence>
<dbReference type="RefSeq" id="WP_218911716.1">
    <property type="nucleotide sequence ID" value="NZ_JACCCO010000001.1"/>
</dbReference>
<dbReference type="InterPro" id="IPR000835">
    <property type="entry name" value="HTH_MarR-typ"/>
</dbReference>
<dbReference type="PANTHER" id="PTHR42756">
    <property type="entry name" value="TRANSCRIPTIONAL REGULATOR, MARR"/>
    <property type="match status" value="1"/>
</dbReference>
<dbReference type="PROSITE" id="PS50995">
    <property type="entry name" value="HTH_MARR_2"/>
    <property type="match status" value="1"/>
</dbReference>
<dbReference type="GO" id="GO:0003677">
    <property type="term" value="F:DNA binding"/>
    <property type="evidence" value="ECO:0007669"/>
    <property type="project" value="UniProtKB-KW"/>
</dbReference>
<keyword evidence="1" id="KW-0805">Transcription regulation</keyword>
<dbReference type="SUPFAM" id="SSF46785">
    <property type="entry name" value="Winged helix' DNA-binding domain"/>
    <property type="match status" value="1"/>
</dbReference>
<name>A0A852USL6_9ACTN</name>
<evidence type="ECO:0000256" key="3">
    <source>
        <dbReference type="ARBA" id="ARBA00023163"/>
    </source>
</evidence>